<feature type="region of interest" description="Disordered" evidence="1">
    <location>
        <begin position="66"/>
        <end position="87"/>
    </location>
</feature>
<feature type="compositionally biased region" description="Basic and acidic residues" evidence="1">
    <location>
        <begin position="1"/>
        <end position="11"/>
    </location>
</feature>
<evidence type="ECO:0000256" key="1">
    <source>
        <dbReference type="SAM" id="MobiDB-lite"/>
    </source>
</evidence>
<dbReference type="AlphaFoldDB" id="A0A382FSB6"/>
<sequence>VKGTDDGKTIDGQDAGAIPATSTNSREMYQGIFRFAKAMNTYYYTPSEWSRSIGWGKVPDKRNTELRGVKQDRLTDENLQEDSDTKT</sequence>
<feature type="compositionally biased region" description="Basic and acidic residues" evidence="1">
    <location>
        <begin position="66"/>
        <end position="76"/>
    </location>
</feature>
<dbReference type="EMBL" id="UINC01051112">
    <property type="protein sequence ID" value="SVB64871.1"/>
    <property type="molecule type" value="Genomic_DNA"/>
</dbReference>
<gene>
    <name evidence="2" type="ORF">METZ01_LOCUS217725</name>
</gene>
<reference evidence="2" key="1">
    <citation type="submission" date="2018-05" db="EMBL/GenBank/DDBJ databases">
        <authorList>
            <person name="Lanie J.A."/>
            <person name="Ng W.-L."/>
            <person name="Kazmierczak K.M."/>
            <person name="Andrzejewski T.M."/>
            <person name="Davidsen T.M."/>
            <person name="Wayne K.J."/>
            <person name="Tettelin H."/>
            <person name="Glass J.I."/>
            <person name="Rusch D."/>
            <person name="Podicherti R."/>
            <person name="Tsui H.-C.T."/>
            <person name="Winkler M.E."/>
        </authorList>
    </citation>
    <scope>NUCLEOTIDE SEQUENCE</scope>
</reference>
<evidence type="ECO:0000313" key="2">
    <source>
        <dbReference type="EMBL" id="SVB64871.1"/>
    </source>
</evidence>
<feature type="region of interest" description="Disordered" evidence="1">
    <location>
        <begin position="1"/>
        <end position="23"/>
    </location>
</feature>
<organism evidence="2">
    <name type="scientific">marine metagenome</name>
    <dbReference type="NCBI Taxonomy" id="408172"/>
    <lineage>
        <taxon>unclassified sequences</taxon>
        <taxon>metagenomes</taxon>
        <taxon>ecological metagenomes</taxon>
    </lineage>
</organism>
<name>A0A382FSB6_9ZZZZ</name>
<feature type="compositionally biased region" description="Acidic residues" evidence="1">
    <location>
        <begin position="78"/>
        <end position="87"/>
    </location>
</feature>
<accession>A0A382FSB6</accession>
<feature type="non-terminal residue" evidence="2">
    <location>
        <position position="1"/>
    </location>
</feature>
<proteinExistence type="predicted"/>
<protein>
    <submittedName>
        <fullName evidence="2">Uncharacterized protein</fullName>
    </submittedName>
</protein>